<comment type="catalytic activity">
    <reaction evidence="14 15 16">
        <text>guanosine(37) in tRNA + S-adenosyl-L-methionine = N(1)-methylguanosine(37) in tRNA + S-adenosyl-L-homocysteine + H(+)</text>
        <dbReference type="Rhea" id="RHEA:36899"/>
        <dbReference type="Rhea" id="RHEA-COMP:10145"/>
        <dbReference type="Rhea" id="RHEA-COMP:10147"/>
        <dbReference type="ChEBI" id="CHEBI:15378"/>
        <dbReference type="ChEBI" id="CHEBI:57856"/>
        <dbReference type="ChEBI" id="CHEBI:59789"/>
        <dbReference type="ChEBI" id="CHEBI:73542"/>
        <dbReference type="ChEBI" id="CHEBI:74269"/>
        <dbReference type="EC" id="2.1.1.228"/>
    </reaction>
</comment>
<evidence type="ECO:0000256" key="13">
    <source>
        <dbReference type="ARBA" id="ARBA00033392"/>
    </source>
</evidence>
<evidence type="ECO:0000256" key="16">
    <source>
        <dbReference type="RuleBase" id="RU003464"/>
    </source>
</evidence>
<evidence type="ECO:0000256" key="1">
    <source>
        <dbReference type="ARBA" id="ARBA00002634"/>
    </source>
</evidence>
<dbReference type="PANTHER" id="PTHR46417:SF1">
    <property type="entry name" value="TRNA (GUANINE-N(1)-)-METHYLTRANSFERASE"/>
    <property type="match status" value="1"/>
</dbReference>
<accession>A0A0G1KW99</accession>
<evidence type="ECO:0000256" key="10">
    <source>
        <dbReference type="ARBA" id="ARBA00022691"/>
    </source>
</evidence>
<evidence type="ECO:0000256" key="5">
    <source>
        <dbReference type="ARBA" id="ARBA00012807"/>
    </source>
</evidence>
<gene>
    <name evidence="15" type="primary">trmD</name>
    <name evidence="18" type="ORF">UW44_C0003G0022</name>
</gene>
<comment type="caution">
    <text evidence="15">Lacks conserved residue(s) required for the propagation of feature annotation.</text>
</comment>
<dbReference type="HAMAP" id="MF_00605">
    <property type="entry name" value="TrmD"/>
    <property type="match status" value="1"/>
</dbReference>
<evidence type="ECO:0000256" key="11">
    <source>
        <dbReference type="ARBA" id="ARBA00022694"/>
    </source>
</evidence>
<dbReference type="Gene3D" id="1.10.1270.20">
    <property type="entry name" value="tRNA(m1g37)methyltransferase, domain 2"/>
    <property type="match status" value="1"/>
</dbReference>
<dbReference type="InterPro" id="IPR016009">
    <property type="entry name" value="tRNA_MeTrfase_TRMD/TRM10"/>
</dbReference>
<dbReference type="InterPro" id="IPR023148">
    <property type="entry name" value="tRNA_m1G_MeTrfase_C_sf"/>
</dbReference>
<keyword evidence="11 15" id="KW-0819">tRNA processing</keyword>
<dbReference type="PATRIC" id="fig|1618387.3.peg.208"/>
<dbReference type="GO" id="GO:0052906">
    <property type="term" value="F:tRNA (guanine(37)-N1)-methyltransferase activity"/>
    <property type="evidence" value="ECO:0007669"/>
    <property type="project" value="UniProtKB-UniRule"/>
</dbReference>
<dbReference type="Gene3D" id="3.40.1280.10">
    <property type="match status" value="1"/>
</dbReference>
<dbReference type="NCBIfam" id="NF000648">
    <property type="entry name" value="PRK00026.1"/>
    <property type="match status" value="1"/>
</dbReference>
<keyword evidence="10 15" id="KW-0949">S-adenosyl-L-methionine</keyword>
<comment type="function">
    <text evidence="1 15 16">Specifically methylates guanosine-37 in various tRNAs.</text>
</comment>
<dbReference type="InterPro" id="IPR029028">
    <property type="entry name" value="Alpha/beta_knot_MTases"/>
</dbReference>
<evidence type="ECO:0000256" key="7">
    <source>
        <dbReference type="ARBA" id="ARBA00022490"/>
    </source>
</evidence>
<evidence type="ECO:0000256" key="9">
    <source>
        <dbReference type="ARBA" id="ARBA00022679"/>
    </source>
</evidence>
<protein>
    <recommendedName>
        <fullName evidence="6 15">tRNA (guanine-N(1)-)-methyltransferase</fullName>
        <ecNumber evidence="5 15">2.1.1.228</ecNumber>
    </recommendedName>
    <alternativeName>
        <fullName evidence="12 15">M1G-methyltransferase</fullName>
    </alternativeName>
    <alternativeName>
        <fullName evidence="13 15">tRNA [GM37] methyltransferase</fullName>
    </alternativeName>
</protein>
<name>A0A0G1KW99_9BACT</name>
<evidence type="ECO:0000313" key="19">
    <source>
        <dbReference type="Proteomes" id="UP000034006"/>
    </source>
</evidence>
<feature type="domain" description="tRNA methyltransferase TRMD/TRM10-type" evidence="17">
    <location>
        <begin position="1"/>
        <end position="216"/>
    </location>
</feature>
<evidence type="ECO:0000256" key="14">
    <source>
        <dbReference type="ARBA" id="ARBA00047783"/>
    </source>
</evidence>
<evidence type="ECO:0000256" key="8">
    <source>
        <dbReference type="ARBA" id="ARBA00022603"/>
    </source>
</evidence>
<sequence>MFEGVLKTSIVGRAVGTEAVSINVRNLRDWSDDNYKSVDDRPFGGGAGMVMRVDVVERAIKELKESRPCLPAGRTQGIKTEKEQVKSMVILMDTKGKMYDQKAAETLKSEEHLIFIAPHFEGIDHRVHEQLADEIYSIGPYVLSGGELPVMVVVDSICRLMPGVLGNPESLKEESYSEDMAIEYPQYTRPAEYNGWKVPEVLLSGDHKKIAEWRKRR</sequence>
<evidence type="ECO:0000256" key="3">
    <source>
        <dbReference type="ARBA" id="ARBA00007630"/>
    </source>
</evidence>
<dbReference type="STRING" id="1618387.UW44_C0003G0022"/>
<comment type="subunit">
    <text evidence="4 15 16">Homodimer.</text>
</comment>
<evidence type="ECO:0000259" key="17">
    <source>
        <dbReference type="Pfam" id="PF01746"/>
    </source>
</evidence>
<comment type="caution">
    <text evidence="18">The sequence shown here is derived from an EMBL/GenBank/DDBJ whole genome shotgun (WGS) entry which is preliminary data.</text>
</comment>
<dbReference type="Proteomes" id="UP000034006">
    <property type="component" value="Unassembled WGS sequence"/>
</dbReference>
<dbReference type="EMBL" id="LCIH01000003">
    <property type="protein sequence ID" value="KKT52179.1"/>
    <property type="molecule type" value="Genomic_DNA"/>
</dbReference>
<dbReference type="NCBIfam" id="TIGR00088">
    <property type="entry name" value="trmD"/>
    <property type="match status" value="1"/>
</dbReference>
<evidence type="ECO:0000256" key="6">
    <source>
        <dbReference type="ARBA" id="ARBA00014679"/>
    </source>
</evidence>
<dbReference type="GO" id="GO:0005829">
    <property type="term" value="C:cytosol"/>
    <property type="evidence" value="ECO:0007669"/>
    <property type="project" value="TreeGrafter"/>
</dbReference>
<dbReference type="InterPro" id="IPR029026">
    <property type="entry name" value="tRNA_m1G_MTases_N"/>
</dbReference>
<dbReference type="EC" id="2.1.1.228" evidence="5 15"/>
<dbReference type="InterPro" id="IPR002649">
    <property type="entry name" value="tRNA_m1G_MeTrfase_TrmD"/>
</dbReference>
<reference evidence="18 19" key="1">
    <citation type="journal article" date="2015" name="Nature">
        <title>rRNA introns, odd ribosomes, and small enigmatic genomes across a large radiation of phyla.</title>
        <authorList>
            <person name="Brown C.T."/>
            <person name="Hug L.A."/>
            <person name="Thomas B.C."/>
            <person name="Sharon I."/>
            <person name="Castelle C.J."/>
            <person name="Singh A."/>
            <person name="Wilkins M.J."/>
            <person name="Williams K.H."/>
            <person name="Banfield J.F."/>
        </authorList>
    </citation>
    <scope>NUCLEOTIDE SEQUENCE [LARGE SCALE GENOMIC DNA]</scope>
</reference>
<dbReference type="PANTHER" id="PTHR46417">
    <property type="entry name" value="TRNA (GUANINE-N(1)-)-METHYLTRANSFERASE"/>
    <property type="match status" value="1"/>
</dbReference>
<proteinExistence type="inferred from homology"/>
<evidence type="ECO:0000256" key="2">
    <source>
        <dbReference type="ARBA" id="ARBA00004496"/>
    </source>
</evidence>
<dbReference type="GO" id="GO:0002939">
    <property type="term" value="P:tRNA N1-guanine methylation"/>
    <property type="evidence" value="ECO:0007669"/>
    <property type="project" value="TreeGrafter"/>
</dbReference>
<dbReference type="SUPFAM" id="SSF75217">
    <property type="entry name" value="alpha/beta knot"/>
    <property type="match status" value="1"/>
</dbReference>
<evidence type="ECO:0000256" key="4">
    <source>
        <dbReference type="ARBA" id="ARBA00011738"/>
    </source>
</evidence>
<dbReference type="CDD" id="cd18080">
    <property type="entry name" value="TrmD-like"/>
    <property type="match status" value="1"/>
</dbReference>
<dbReference type="PIRSF" id="PIRSF000386">
    <property type="entry name" value="tRNA_mtase"/>
    <property type="match status" value="1"/>
</dbReference>
<keyword evidence="7 15" id="KW-0963">Cytoplasm</keyword>
<keyword evidence="9 15" id="KW-0808">Transferase</keyword>
<dbReference type="AlphaFoldDB" id="A0A0G1KW99"/>
<evidence type="ECO:0000313" key="18">
    <source>
        <dbReference type="EMBL" id="KKT52179.1"/>
    </source>
</evidence>
<evidence type="ECO:0000256" key="12">
    <source>
        <dbReference type="ARBA" id="ARBA00029736"/>
    </source>
</evidence>
<organism evidence="18 19">
    <name type="scientific">Candidatus Collierbacteria bacterium GW2011_GWB2_44_22</name>
    <dbReference type="NCBI Taxonomy" id="1618387"/>
    <lineage>
        <taxon>Bacteria</taxon>
        <taxon>Candidatus Collieribacteriota</taxon>
    </lineage>
</organism>
<evidence type="ECO:0000256" key="15">
    <source>
        <dbReference type="HAMAP-Rule" id="MF_00605"/>
    </source>
</evidence>
<keyword evidence="8 15" id="KW-0489">Methyltransferase</keyword>
<comment type="similarity">
    <text evidence="3 15 16">Belongs to the RNA methyltransferase TrmD family.</text>
</comment>
<dbReference type="Pfam" id="PF01746">
    <property type="entry name" value="tRNA_m1G_MT"/>
    <property type="match status" value="1"/>
</dbReference>
<comment type="subcellular location">
    <subcellularLocation>
        <location evidence="2 15 16">Cytoplasm</location>
    </subcellularLocation>
</comment>